<organism evidence="1 2">
    <name type="scientific">Lactococcus petauri</name>
    <dbReference type="NCBI Taxonomy" id="1940789"/>
    <lineage>
        <taxon>Bacteria</taxon>
        <taxon>Bacillati</taxon>
        <taxon>Bacillota</taxon>
        <taxon>Bacilli</taxon>
        <taxon>Lactobacillales</taxon>
        <taxon>Streptococcaceae</taxon>
        <taxon>Lactococcus</taxon>
    </lineage>
</organism>
<reference evidence="1" key="1">
    <citation type="submission" date="2023-03" db="EMBL/GenBank/DDBJ databases">
        <authorList>
            <person name="Shen W."/>
            <person name="Cai J."/>
        </authorList>
    </citation>
    <scope>NUCLEOTIDE SEQUENCE</scope>
    <source>
        <strain evidence="1">Y3</strain>
    </source>
</reference>
<dbReference type="Gene3D" id="3.40.210.20">
    <property type="entry name" value="MvaI/BcnI restriction endonuclease, catalytic domain"/>
    <property type="match status" value="1"/>
</dbReference>
<dbReference type="InterPro" id="IPR043004">
    <property type="entry name" value="MvaI_BcnI_cat"/>
</dbReference>
<gene>
    <name evidence="1" type="ORF">P7D34_00250</name>
</gene>
<accession>A0AAJ2IU12</accession>
<evidence type="ECO:0000313" key="2">
    <source>
        <dbReference type="Proteomes" id="UP001257962"/>
    </source>
</evidence>
<sequence>MEKFPQRCWDTYEALLAIKTNNSQKADFEDLIELKRIENNKLIVTSFCTFDELKKELYEKYPATL</sequence>
<proteinExistence type="predicted"/>
<evidence type="ECO:0000313" key="1">
    <source>
        <dbReference type="EMBL" id="MDT2665664.1"/>
    </source>
</evidence>
<name>A0AAJ2IU12_9LACT</name>
<comment type="caution">
    <text evidence="1">The sequence shown here is derived from an EMBL/GenBank/DDBJ whole genome shotgun (WGS) entry which is preliminary data.</text>
</comment>
<protein>
    <submittedName>
        <fullName evidence="1">Uncharacterized protein</fullName>
    </submittedName>
</protein>
<dbReference type="AlphaFoldDB" id="A0AAJ2IU12"/>
<dbReference type="Proteomes" id="UP001257962">
    <property type="component" value="Unassembled WGS sequence"/>
</dbReference>
<dbReference type="EMBL" id="JARPYC010000001">
    <property type="protein sequence ID" value="MDT2665664.1"/>
    <property type="molecule type" value="Genomic_DNA"/>
</dbReference>
<dbReference type="RefSeq" id="WP_206888427.1">
    <property type="nucleotide sequence ID" value="NZ_CP141685.1"/>
</dbReference>